<comment type="caution">
    <text evidence="3">The sequence shown here is derived from an EMBL/GenBank/DDBJ whole genome shotgun (WGS) entry which is preliminary data.</text>
</comment>
<gene>
    <name evidence="3" type="ORF">S01H4_17207</name>
</gene>
<evidence type="ECO:0000256" key="1">
    <source>
        <dbReference type="SAM" id="Coils"/>
    </source>
</evidence>
<sequence>MTEEENLLRKIQDLQSELENKDIQINTHLDNIDDLEVEVMKYHEIFDENAPKSKIKKAKEEKLNIELNVKDREIRELKDRMGFLRKEKLEIQKKYELEVKKHSDTSVISVEKIREKEKAPLNVLLQELQDKINKQESIIKRLKNKELGSDEYNENLKEKDKKIEILTDQIADLTENLEKTTSEIALIKSDKLDKPDKPDKLDKPSGNNISKNLLEDLQNNLNKVKRQNDELKKKLKKYEKKDKGKKGSEKNSQVLELQNIISQLNSELEYKNKLIEENTTSSIYRESEAGADSLHNVVEELKSKLSKAKSQIASLQQNFVENQTQNLSSERPSPNGNEGKIKIQRELASFLQQQLAEANNALKTKEEEIITIKTEAIKIKKKYEELENLIKLKDQKTSELYANTEELKMQIRTLNASSREIHPDIKLRLKELQSLVDDLSKQNIQQRLEIS</sequence>
<name>X0YUD5_9ZZZZ</name>
<dbReference type="GO" id="GO:0016192">
    <property type="term" value="P:vesicle-mediated transport"/>
    <property type="evidence" value="ECO:0007669"/>
    <property type="project" value="InterPro"/>
</dbReference>
<dbReference type="InterPro" id="IPR010989">
    <property type="entry name" value="SNARE"/>
</dbReference>
<protein>
    <submittedName>
        <fullName evidence="3">Uncharacterized protein</fullName>
    </submittedName>
</protein>
<accession>X0YUD5</accession>
<feature type="coiled-coil region" evidence="1">
    <location>
        <begin position="291"/>
        <end position="399"/>
    </location>
</feature>
<organism evidence="3">
    <name type="scientific">marine sediment metagenome</name>
    <dbReference type="NCBI Taxonomy" id="412755"/>
    <lineage>
        <taxon>unclassified sequences</taxon>
        <taxon>metagenomes</taxon>
        <taxon>ecological metagenomes</taxon>
    </lineage>
</organism>
<feature type="region of interest" description="Disordered" evidence="2">
    <location>
        <begin position="190"/>
        <end position="251"/>
    </location>
</feature>
<evidence type="ECO:0000256" key="2">
    <source>
        <dbReference type="SAM" id="MobiDB-lite"/>
    </source>
</evidence>
<evidence type="ECO:0000313" key="3">
    <source>
        <dbReference type="EMBL" id="GAG59865.1"/>
    </source>
</evidence>
<keyword evidence="1" id="KW-0175">Coiled coil</keyword>
<feature type="compositionally biased region" description="Basic and acidic residues" evidence="2">
    <location>
        <begin position="239"/>
        <end position="249"/>
    </location>
</feature>
<feature type="compositionally biased region" description="Basic and acidic residues" evidence="2">
    <location>
        <begin position="190"/>
        <end position="203"/>
    </location>
</feature>
<feature type="compositionally biased region" description="Polar residues" evidence="2">
    <location>
        <begin position="206"/>
        <end position="222"/>
    </location>
</feature>
<proteinExistence type="predicted"/>
<dbReference type="SUPFAM" id="SSF47661">
    <property type="entry name" value="t-snare proteins"/>
    <property type="match status" value="1"/>
</dbReference>
<reference evidence="3" key="1">
    <citation type="journal article" date="2014" name="Front. Microbiol.">
        <title>High frequency of phylogenetically diverse reductive dehalogenase-homologous genes in deep subseafloor sedimentary metagenomes.</title>
        <authorList>
            <person name="Kawai M."/>
            <person name="Futagami T."/>
            <person name="Toyoda A."/>
            <person name="Takaki Y."/>
            <person name="Nishi S."/>
            <person name="Hori S."/>
            <person name="Arai W."/>
            <person name="Tsubouchi T."/>
            <person name="Morono Y."/>
            <person name="Uchiyama I."/>
            <person name="Ito T."/>
            <person name="Fujiyama A."/>
            <person name="Inagaki F."/>
            <person name="Takami H."/>
        </authorList>
    </citation>
    <scope>NUCLEOTIDE SEQUENCE</scope>
    <source>
        <strain evidence="3">Expedition CK06-06</strain>
    </source>
</reference>
<feature type="coiled-coil region" evidence="1">
    <location>
        <begin position="1"/>
        <end position="94"/>
    </location>
</feature>
<feature type="non-terminal residue" evidence="3">
    <location>
        <position position="451"/>
    </location>
</feature>
<dbReference type="GO" id="GO:0016020">
    <property type="term" value="C:membrane"/>
    <property type="evidence" value="ECO:0007669"/>
    <property type="project" value="InterPro"/>
</dbReference>
<dbReference type="AlphaFoldDB" id="X0YUD5"/>
<dbReference type="EMBL" id="BART01007573">
    <property type="protein sequence ID" value="GAG59865.1"/>
    <property type="molecule type" value="Genomic_DNA"/>
</dbReference>